<keyword evidence="2" id="KW-0614">Plasmid</keyword>
<reference evidence="2" key="1">
    <citation type="submission" date="2017-06" db="EMBL/GenBank/DDBJ databases">
        <title>complete sequence of plasmid p205880-qnrS.</title>
        <authorList>
            <person name="Wang S."/>
            <person name="Zhan Z."/>
            <person name="Fang H."/>
            <person name="Feng J."/>
            <person name="Zhang D."/>
            <person name="Jiang X."/>
            <person name="Wang F."/>
            <person name="Zeng L."/>
            <person name="Liang Q."/>
            <person name="Zhou D."/>
        </authorList>
    </citation>
    <scope>NUCLEOTIDE SEQUENCE</scope>
    <source>
        <strain evidence="2">205880</strain>
        <plasmid evidence="2">p205880-qnrS</plasmid>
    </source>
</reference>
<feature type="compositionally biased region" description="Basic and acidic residues" evidence="1">
    <location>
        <begin position="42"/>
        <end position="53"/>
    </location>
</feature>
<evidence type="ECO:0000256" key="1">
    <source>
        <dbReference type="SAM" id="MobiDB-lite"/>
    </source>
</evidence>
<dbReference type="AlphaFoldDB" id="A0A286NC66"/>
<organism evidence="2">
    <name type="scientific">Klebsiella pneumoniae</name>
    <dbReference type="NCBI Taxonomy" id="573"/>
    <lineage>
        <taxon>Bacteria</taxon>
        <taxon>Pseudomonadati</taxon>
        <taxon>Pseudomonadota</taxon>
        <taxon>Gammaproteobacteria</taxon>
        <taxon>Enterobacterales</taxon>
        <taxon>Enterobacteriaceae</taxon>
        <taxon>Klebsiella/Raoultella group</taxon>
        <taxon>Klebsiella</taxon>
        <taxon>Klebsiella pneumoniae complex</taxon>
    </lineage>
</organism>
<sequence>MPQSGIQKTGCALLASPGLMFNPGSTVPDKTRFRLRYIHSPEQRKKARGESVRKIGPSGVVCPGGAGLSQAER</sequence>
<protein>
    <submittedName>
        <fullName evidence="2">Uncharacterized protein</fullName>
    </submittedName>
</protein>
<name>A0A286NC66_KLEPN</name>
<evidence type="ECO:0000313" key="2">
    <source>
        <dbReference type="EMBL" id="ASY91199.1"/>
    </source>
</evidence>
<geneLocation type="plasmid" evidence="2">
    <name>p205880-qnrS</name>
</geneLocation>
<feature type="region of interest" description="Disordered" evidence="1">
    <location>
        <begin position="42"/>
        <end position="73"/>
    </location>
</feature>
<dbReference type="EMBL" id="MF190368">
    <property type="protein sequence ID" value="ASY91199.1"/>
    <property type="molecule type" value="Genomic_DNA"/>
</dbReference>
<accession>A0A286NC66</accession>
<proteinExistence type="predicted"/>